<dbReference type="AlphaFoldDB" id="A0A0E9PL67"/>
<sequence>MNVYGNFRRSVNLIANATDCHKTDYFRR</sequence>
<proteinExistence type="predicted"/>
<protein>
    <submittedName>
        <fullName evidence="1">Uncharacterized protein</fullName>
    </submittedName>
</protein>
<organism evidence="1">
    <name type="scientific">Anguilla anguilla</name>
    <name type="common">European freshwater eel</name>
    <name type="synonym">Muraena anguilla</name>
    <dbReference type="NCBI Taxonomy" id="7936"/>
    <lineage>
        <taxon>Eukaryota</taxon>
        <taxon>Metazoa</taxon>
        <taxon>Chordata</taxon>
        <taxon>Craniata</taxon>
        <taxon>Vertebrata</taxon>
        <taxon>Euteleostomi</taxon>
        <taxon>Actinopterygii</taxon>
        <taxon>Neopterygii</taxon>
        <taxon>Teleostei</taxon>
        <taxon>Anguilliformes</taxon>
        <taxon>Anguillidae</taxon>
        <taxon>Anguilla</taxon>
    </lineage>
</organism>
<reference evidence="1" key="1">
    <citation type="submission" date="2014-11" db="EMBL/GenBank/DDBJ databases">
        <authorList>
            <person name="Amaro Gonzalez C."/>
        </authorList>
    </citation>
    <scope>NUCLEOTIDE SEQUENCE</scope>
</reference>
<reference evidence="1" key="2">
    <citation type="journal article" date="2015" name="Fish Shellfish Immunol.">
        <title>Early steps in the European eel (Anguilla anguilla)-Vibrio vulnificus interaction in the gills: Role of the RtxA13 toxin.</title>
        <authorList>
            <person name="Callol A."/>
            <person name="Pajuelo D."/>
            <person name="Ebbesson L."/>
            <person name="Teles M."/>
            <person name="MacKenzie S."/>
            <person name="Amaro C."/>
        </authorList>
    </citation>
    <scope>NUCLEOTIDE SEQUENCE</scope>
</reference>
<accession>A0A0E9PL67</accession>
<name>A0A0E9PL67_ANGAN</name>
<evidence type="ECO:0000313" key="1">
    <source>
        <dbReference type="EMBL" id="JAH05234.1"/>
    </source>
</evidence>
<dbReference type="EMBL" id="GBXM01103343">
    <property type="protein sequence ID" value="JAH05234.1"/>
    <property type="molecule type" value="Transcribed_RNA"/>
</dbReference>